<gene>
    <name evidence="2" type="ORF">N2K84_09115</name>
</gene>
<dbReference type="EMBL" id="JAPAAF010000010">
    <property type="protein sequence ID" value="MCW0482885.1"/>
    <property type="molecule type" value="Genomic_DNA"/>
</dbReference>
<dbReference type="Gene3D" id="3.30.2130.10">
    <property type="entry name" value="VC0802-like"/>
    <property type="match status" value="1"/>
</dbReference>
<dbReference type="Pfam" id="PF19571">
    <property type="entry name" value="ACT_8"/>
    <property type="match status" value="1"/>
</dbReference>
<keyword evidence="3" id="KW-1185">Reference proteome</keyword>
<protein>
    <submittedName>
        <fullName evidence="2">ACT domain-containing protein</fullName>
    </submittedName>
</protein>
<feature type="domain" description="ACT" evidence="1">
    <location>
        <begin position="5"/>
        <end position="82"/>
    </location>
</feature>
<dbReference type="PANTHER" id="PTHR40099:SF1">
    <property type="entry name" value="ACETOLACTATE SYNTHASE, SMALL SUBUNIT"/>
    <property type="match status" value="1"/>
</dbReference>
<sequence>MIIKQLSVFLENKTGRLNEVAGILGDAGINMSAFSVADTSEFGILRLIVSDPDRALQELKSAGFAVRLTEVVCLSSPNEPGALARALNILSSEGVFIEYLYAYSMDNKSANIVLKPENIQKCIQVLQDHKMELVKASDLYKL</sequence>
<accession>A0AA42CA15</accession>
<evidence type="ECO:0000313" key="3">
    <source>
        <dbReference type="Proteomes" id="UP001163821"/>
    </source>
</evidence>
<organism evidence="2 3">
    <name type="scientific">Gaoshiqia sediminis</name>
    <dbReference type="NCBI Taxonomy" id="2986998"/>
    <lineage>
        <taxon>Bacteria</taxon>
        <taxon>Pseudomonadati</taxon>
        <taxon>Bacteroidota</taxon>
        <taxon>Bacteroidia</taxon>
        <taxon>Marinilabiliales</taxon>
        <taxon>Prolixibacteraceae</taxon>
        <taxon>Gaoshiqia</taxon>
    </lineage>
</organism>
<dbReference type="Proteomes" id="UP001163821">
    <property type="component" value="Unassembled WGS sequence"/>
</dbReference>
<reference evidence="2" key="1">
    <citation type="submission" date="2022-10" db="EMBL/GenBank/DDBJ databases">
        <title>Gaoshiqiia sediminis gen. nov., sp. nov., isolated from coastal sediment.</title>
        <authorList>
            <person name="Yu W.X."/>
            <person name="Mu D.S."/>
            <person name="Du J.Z."/>
            <person name="Liang Y.Q."/>
        </authorList>
    </citation>
    <scope>NUCLEOTIDE SEQUENCE</scope>
    <source>
        <strain evidence="2">A06</strain>
    </source>
</reference>
<proteinExistence type="predicted"/>
<dbReference type="CDD" id="cd04882">
    <property type="entry name" value="ACT_Bt0572_2"/>
    <property type="match status" value="1"/>
</dbReference>
<dbReference type="InterPro" id="IPR045865">
    <property type="entry name" value="ACT-like_dom_sf"/>
</dbReference>
<comment type="caution">
    <text evidence="2">The sequence shown here is derived from an EMBL/GenBank/DDBJ whole genome shotgun (WGS) entry which is preliminary data.</text>
</comment>
<dbReference type="AlphaFoldDB" id="A0AA42CA15"/>
<dbReference type="InterPro" id="IPR045739">
    <property type="entry name" value="ACT_dom_pair"/>
</dbReference>
<name>A0AA42CA15_9BACT</name>
<dbReference type="PROSITE" id="PS51671">
    <property type="entry name" value="ACT"/>
    <property type="match status" value="1"/>
</dbReference>
<dbReference type="SUPFAM" id="SSF55021">
    <property type="entry name" value="ACT-like"/>
    <property type="match status" value="2"/>
</dbReference>
<dbReference type="CDD" id="cd04908">
    <property type="entry name" value="ACT_Bt0572_1"/>
    <property type="match status" value="1"/>
</dbReference>
<dbReference type="PANTHER" id="PTHR40099">
    <property type="entry name" value="ACETOLACTATE SYNTHASE, SMALL SUBUNIT"/>
    <property type="match status" value="1"/>
</dbReference>
<dbReference type="RefSeq" id="WP_282591488.1">
    <property type="nucleotide sequence ID" value="NZ_JAPAAF010000010.1"/>
</dbReference>
<dbReference type="InterPro" id="IPR002912">
    <property type="entry name" value="ACT_dom"/>
</dbReference>
<evidence type="ECO:0000313" key="2">
    <source>
        <dbReference type="EMBL" id="MCW0482885.1"/>
    </source>
</evidence>
<evidence type="ECO:0000259" key="1">
    <source>
        <dbReference type="PROSITE" id="PS51671"/>
    </source>
</evidence>